<dbReference type="InterPro" id="IPR014001">
    <property type="entry name" value="Helicase_ATP-bd"/>
</dbReference>
<evidence type="ECO:0000259" key="10">
    <source>
        <dbReference type="PROSITE" id="PS51194"/>
    </source>
</evidence>
<evidence type="ECO:0000256" key="8">
    <source>
        <dbReference type="SAM" id="MobiDB-lite"/>
    </source>
</evidence>
<dbReference type="EC" id="5.6.2.4" evidence="7"/>
<dbReference type="AlphaFoldDB" id="A0A180H4C5"/>
<keyword evidence="5" id="KW-0413">Isomerase</keyword>
<comment type="similarity">
    <text evidence="1">Belongs to the helicase family. RecQ subfamily.</text>
</comment>
<dbReference type="SMART" id="SM00487">
    <property type="entry name" value="DEXDc"/>
    <property type="match status" value="1"/>
</dbReference>
<dbReference type="EnsemblFungi" id="PTTG_10131-t43_1">
    <property type="protein sequence ID" value="PTTG_10131-t43_1-p1"/>
    <property type="gene ID" value="PTTG_10131"/>
</dbReference>
<evidence type="ECO:0000256" key="6">
    <source>
        <dbReference type="ARBA" id="ARBA00034617"/>
    </source>
</evidence>
<evidence type="ECO:0000313" key="13">
    <source>
        <dbReference type="Proteomes" id="UP000005240"/>
    </source>
</evidence>
<dbReference type="InterPro" id="IPR001650">
    <property type="entry name" value="Helicase_C-like"/>
</dbReference>
<dbReference type="GO" id="GO:0043138">
    <property type="term" value="F:3'-5' DNA helicase activity"/>
    <property type="evidence" value="ECO:0007669"/>
    <property type="project" value="UniProtKB-EC"/>
</dbReference>
<reference evidence="11" key="2">
    <citation type="submission" date="2016-05" db="EMBL/GenBank/DDBJ databases">
        <title>Comparative analysis highlights variable genome content of wheat rusts and divergence of the mating loci.</title>
        <authorList>
            <person name="Cuomo C.A."/>
            <person name="Bakkeren G."/>
            <person name="Szabo L."/>
            <person name="Khalil H."/>
            <person name="Joly D."/>
            <person name="Goldberg J."/>
            <person name="Young S."/>
            <person name="Zeng Q."/>
            <person name="Fellers J."/>
        </authorList>
    </citation>
    <scope>NUCLEOTIDE SEQUENCE [LARGE SCALE GENOMIC DNA]</scope>
    <source>
        <strain evidence="11">1-1 BBBD Race 1</strain>
    </source>
</reference>
<gene>
    <name evidence="11" type="ORF">PTTG_10131</name>
</gene>
<feature type="domain" description="Helicase C-terminal" evidence="10">
    <location>
        <begin position="282"/>
        <end position="440"/>
    </location>
</feature>
<evidence type="ECO:0000256" key="5">
    <source>
        <dbReference type="ARBA" id="ARBA00023235"/>
    </source>
</evidence>
<dbReference type="InterPro" id="IPR011545">
    <property type="entry name" value="DEAD/DEAH_box_helicase_dom"/>
</dbReference>
<dbReference type="PROSITE" id="PS51194">
    <property type="entry name" value="HELICASE_CTER"/>
    <property type="match status" value="1"/>
</dbReference>
<keyword evidence="13" id="KW-1185">Reference proteome</keyword>
<dbReference type="GO" id="GO:0005694">
    <property type="term" value="C:chromosome"/>
    <property type="evidence" value="ECO:0007669"/>
    <property type="project" value="TreeGrafter"/>
</dbReference>
<dbReference type="OrthoDB" id="2506191at2759"/>
<sequence>MENNADITSVKKQAVSLPKKITGLSDELLSSYIRSVSKDFYHDEPKSLQVQTVSALARGENCFVRAGTGFGKTRISEMYFKLFSSQVIVLVLNPLDSLGDDQVREKQLVNITAVNLNKMTMNFNIIKKIKNGDYSFVYLSPEVFLNSPLFTEMFFSDKFQNKLALIVVDEAHMVYLWGLVASRQTKGLNSFARHDDRGPFRISYGHLGTRLTATNKVPLLLLSATCRPIAVKSIISNLMLQPEDITMLDGELTRPEIRIIQVRMEFTLASCDDLLKMFAPHTYTAAKDTVPTLIYSGSRNLTFQVMKVVNQARKTRKHEYDPHDEFIRRFHAVTADEDKATTVKDFCEGKFPIVSATMALGLGQNLKRVRCVIHMGRGDPSSIVQMIGRCGRDGKPGLAFLFMEPTRKKGKNSESDFENPLSQDDDDRMDALAVTKLCLRVVTSVDNKIGYIPICAKDPNYLAEKEREIRALFKTCECSNCLPEASKEILDKVQQMNIDNFDAMLANPFGIIKDTTIQTMTRKRKPNATKGTCNLPPEVQQHLVNHLVEGFRGFFNSLPGSESHEHVPSTFFGYSQATMIVGSLDQVQSSEDHDLQLIFLEKLMGGQYFSGQVNWLKDSLKSWFDGEFHQAHLQQRRDHKKYMEEKYHRLRREIHAEEEAIEADRIALLESQALARAAGRAELKAIKEKEDAARKEAEKIAKSQARAAKVAIEEARKLAARKAKAEARMAAREVKAQAAMQEAAKKAAERREKVLAREEARLEEENRKAEERRLRRETRVNNKKKAHLNRLLQKQRNCKQVAKEEGDRVALEEFKDVHAQGSGESMGE</sequence>
<dbReference type="GO" id="GO:0003677">
    <property type="term" value="F:DNA binding"/>
    <property type="evidence" value="ECO:0007669"/>
    <property type="project" value="UniProtKB-KW"/>
</dbReference>
<dbReference type="EMBL" id="ADAS02000002">
    <property type="protein sequence ID" value="OAV99634.1"/>
    <property type="molecule type" value="Genomic_DNA"/>
</dbReference>
<reference evidence="12 13" key="3">
    <citation type="journal article" date="2017" name="G3 (Bethesda)">
        <title>Comparative analysis highlights variable genome content of wheat rusts and divergence of the mating loci.</title>
        <authorList>
            <person name="Cuomo C.A."/>
            <person name="Bakkeren G."/>
            <person name="Khalil H.B."/>
            <person name="Panwar V."/>
            <person name="Joly D."/>
            <person name="Linning R."/>
            <person name="Sakthikumar S."/>
            <person name="Song X."/>
            <person name="Adiconis X."/>
            <person name="Fan L."/>
            <person name="Goldberg J.M."/>
            <person name="Levin J.Z."/>
            <person name="Young S."/>
            <person name="Zeng Q."/>
            <person name="Anikster Y."/>
            <person name="Bruce M."/>
            <person name="Wang M."/>
            <person name="Yin C."/>
            <person name="McCallum B."/>
            <person name="Szabo L.J."/>
            <person name="Hulbert S."/>
            <person name="Chen X."/>
            <person name="Fellers J.P."/>
        </authorList>
    </citation>
    <scope>NUCLEOTIDE SEQUENCE</scope>
    <source>
        <strain evidence="12">isolate 1-1 / race 1 (BBBD)</strain>
        <strain evidence="13">Isolate 1-1 / race 1 (BBBD)</strain>
    </source>
</reference>
<evidence type="ECO:0000313" key="12">
    <source>
        <dbReference type="EnsemblFungi" id="PTTG_10131-t43_1-p1"/>
    </source>
</evidence>
<feature type="compositionally biased region" description="Basic and acidic residues" evidence="8">
    <location>
        <begin position="762"/>
        <end position="780"/>
    </location>
</feature>
<evidence type="ECO:0000256" key="2">
    <source>
        <dbReference type="ARBA" id="ARBA00022741"/>
    </source>
</evidence>
<dbReference type="Pfam" id="PF00270">
    <property type="entry name" value="DEAD"/>
    <property type="match status" value="1"/>
</dbReference>
<evidence type="ECO:0000256" key="3">
    <source>
        <dbReference type="ARBA" id="ARBA00022840"/>
    </source>
</evidence>
<evidence type="ECO:0000259" key="9">
    <source>
        <dbReference type="PROSITE" id="PS51192"/>
    </source>
</evidence>
<reference evidence="11" key="1">
    <citation type="submission" date="2009-11" db="EMBL/GenBank/DDBJ databases">
        <authorList>
            <consortium name="The Broad Institute Genome Sequencing Platform"/>
            <person name="Ward D."/>
            <person name="Feldgarden M."/>
            <person name="Earl A."/>
            <person name="Young S.K."/>
            <person name="Zeng Q."/>
            <person name="Koehrsen M."/>
            <person name="Alvarado L."/>
            <person name="Berlin A."/>
            <person name="Bochicchio J."/>
            <person name="Borenstein D."/>
            <person name="Chapman S.B."/>
            <person name="Chen Z."/>
            <person name="Engels R."/>
            <person name="Freedman E."/>
            <person name="Gellesch M."/>
            <person name="Goldberg J."/>
            <person name="Griggs A."/>
            <person name="Gujja S."/>
            <person name="Heilman E."/>
            <person name="Heiman D."/>
            <person name="Hepburn T."/>
            <person name="Howarth C."/>
            <person name="Jen D."/>
            <person name="Larson L."/>
            <person name="Lewis B."/>
            <person name="Mehta T."/>
            <person name="Park D."/>
            <person name="Pearson M."/>
            <person name="Roberts A."/>
            <person name="Saif S."/>
            <person name="Shea T."/>
            <person name="Shenoy N."/>
            <person name="Sisk P."/>
            <person name="Stolte C."/>
            <person name="Sykes S."/>
            <person name="Thomson T."/>
            <person name="Walk T."/>
            <person name="White J."/>
            <person name="Yandava C."/>
            <person name="Izard J."/>
            <person name="Baranova O.V."/>
            <person name="Blanton J.M."/>
            <person name="Tanner A.C."/>
            <person name="Dewhirst F.E."/>
            <person name="Haas B."/>
            <person name="Nusbaum C."/>
            <person name="Birren B."/>
        </authorList>
    </citation>
    <scope>NUCLEOTIDE SEQUENCE [LARGE SCALE GENOMIC DNA]</scope>
    <source>
        <strain evidence="11">1-1 BBBD Race 1</strain>
    </source>
</reference>
<dbReference type="GO" id="GO:0005737">
    <property type="term" value="C:cytoplasm"/>
    <property type="evidence" value="ECO:0007669"/>
    <property type="project" value="TreeGrafter"/>
</dbReference>
<dbReference type="InterPro" id="IPR027417">
    <property type="entry name" value="P-loop_NTPase"/>
</dbReference>
<accession>A0A180H4C5</accession>
<dbReference type="VEuPathDB" id="FungiDB:PTTG_10131"/>
<protein>
    <recommendedName>
        <fullName evidence="7">DNA 3'-5' helicase</fullName>
        <ecNumber evidence="7">5.6.2.4</ecNumber>
    </recommendedName>
</protein>
<evidence type="ECO:0000256" key="7">
    <source>
        <dbReference type="ARBA" id="ARBA00034808"/>
    </source>
</evidence>
<reference evidence="12" key="4">
    <citation type="submission" date="2025-05" db="UniProtKB">
        <authorList>
            <consortium name="EnsemblFungi"/>
        </authorList>
    </citation>
    <scope>IDENTIFICATION</scope>
    <source>
        <strain evidence="12">isolate 1-1 / race 1 (BBBD)</strain>
    </source>
</reference>
<dbReference type="Gene3D" id="3.40.50.300">
    <property type="entry name" value="P-loop containing nucleotide triphosphate hydrolases"/>
    <property type="match status" value="2"/>
</dbReference>
<name>A0A180H4C5_PUCT1</name>
<evidence type="ECO:0000256" key="4">
    <source>
        <dbReference type="ARBA" id="ARBA00023125"/>
    </source>
</evidence>
<proteinExistence type="inferred from homology"/>
<dbReference type="SUPFAM" id="SSF52540">
    <property type="entry name" value="P-loop containing nucleoside triphosphate hydrolases"/>
    <property type="match status" value="1"/>
</dbReference>
<organism evidence="11">
    <name type="scientific">Puccinia triticina (isolate 1-1 / race 1 (BBBD))</name>
    <name type="common">Brown leaf rust fungus</name>
    <dbReference type="NCBI Taxonomy" id="630390"/>
    <lineage>
        <taxon>Eukaryota</taxon>
        <taxon>Fungi</taxon>
        <taxon>Dikarya</taxon>
        <taxon>Basidiomycota</taxon>
        <taxon>Pucciniomycotina</taxon>
        <taxon>Pucciniomycetes</taxon>
        <taxon>Pucciniales</taxon>
        <taxon>Pucciniaceae</taxon>
        <taxon>Puccinia</taxon>
    </lineage>
</organism>
<dbReference type="GO" id="GO:0000724">
    <property type="term" value="P:double-strand break repair via homologous recombination"/>
    <property type="evidence" value="ECO:0007669"/>
    <property type="project" value="TreeGrafter"/>
</dbReference>
<dbReference type="STRING" id="630390.A0A180H4C5"/>
<dbReference type="GO" id="GO:0009378">
    <property type="term" value="F:four-way junction helicase activity"/>
    <property type="evidence" value="ECO:0007669"/>
    <property type="project" value="TreeGrafter"/>
</dbReference>
<dbReference type="GO" id="GO:0005524">
    <property type="term" value="F:ATP binding"/>
    <property type="evidence" value="ECO:0007669"/>
    <property type="project" value="UniProtKB-KW"/>
</dbReference>
<feature type="domain" description="Helicase ATP-binding" evidence="9">
    <location>
        <begin position="53"/>
        <end position="244"/>
    </location>
</feature>
<dbReference type="PANTHER" id="PTHR13710:SF105">
    <property type="entry name" value="ATP-DEPENDENT DNA HELICASE Q1"/>
    <property type="match status" value="1"/>
</dbReference>
<keyword evidence="4" id="KW-0238">DNA-binding</keyword>
<dbReference type="PROSITE" id="PS51192">
    <property type="entry name" value="HELICASE_ATP_BIND_1"/>
    <property type="match status" value="1"/>
</dbReference>
<keyword evidence="3" id="KW-0067">ATP-binding</keyword>
<dbReference type="PANTHER" id="PTHR13710">
    <property type="entry name" value="DNA HELICASE RECQ FAMILY MEMBER"/>
    <property type="match status" value="1"/>
</dbReference>
<dbReference type="Pfam" id="PF00271">
    <property type="entry name" value="Helicase_C"/>
    <property type="match status" value="1"/>
</dbReference>
<keyword evidence="2" id="KW-0547">Nucleotide-binding</keyword>
<dbReference type="SMART" id="SM00490">
    <property type="entry name" value="HELICc"/>
    <property type="match status" value="1"/>
</dbReference>
<feature type="region of interest" description="Disordered" evidence="8">
    <location>
        <begin position="762"/>
        <end position="786"/>
    </location>
</feature>
<evidence type="ECO:0000256" key="1">
    <source>
        <dbReference type="ARBA" id="ARBA00005446"/>
    </source>
</evidence>
<comment type="catalytic activity">
    <reaction evidence="6">
        <text>Couples ATP hydrolysis with the unwinding of duplex DNA by translocating in the 3'-5' direction.</text>
        <dbReference type="EC" id="5.6.2.4"/>
    </reaction>
</comment>
<evidence type="ECO:0000313" key="11">
    <source>
        <dbReference type="EMBL" id="OAV99634.1"/>
    </source>
</evidence>
<dbReference type="Proteomes" id="UP000005240">
    <property type="component" value="Unassembled WGS sequence"/>
</dbReference>